<dbReference type="Proteomes" id="UP000245708">
    <property type="component" value="Unassembled WGS sequence"/>
</dbReference>
<accession>A0A316GPQ6</accession>
<evidence type="ECO:0008006" key="8">
    <source>
        <dbReference type="Google" id="ProtNLM"/>
    </source>
</evidence>
<keyword evidence="3" id="KW-0418">Kinase</keyword>
<dbReference type="CDD" id="cd07783">
    <property type="entry name" value="ASKHA_NBD_FGGY_SePSK_AtXK1-like"/>
    <property type="match status" value="1"/>
</dbReference>
<dbReference type="InterPro" id="IPR018485">
    <property type="entry name" value="FGGY_C"/>
</dbReference>
<name>A0A316GPQ6_9RHOB</name>
<dbReference type="PANTHER" id="PTHR10196:SF80">
    <property type="entry name" value="D-RIBULOSE KINASE"/>
    <property type="match status" value="1"/>
</dbReference>
<dbReference type="GO" id="GO:0005829">
    <property type="term" value="C:cytosol"/>
    <property type="evidence" value="ECO:0007669"/>
    <property type="project" value="TreeGrafter"/>
</dbReference>
<dbReference type="OrthoDB" id="9805576at2"/>
<keyword evidence="7" id="KW-1185">Reference proteome</keyword>
<feature type="domain" description="Carbohydrate kinase FGGY C-terminal" evidence="5">
    <location>
        <begin position="248"/>
        <end position="423"/>
    </location>
</feature>
<evidence type="ECO:0000256" key="3">
    <source>
        <dbReference type="ARBA" id="ARBA00022777"/>
    </source>
</evidence>
<comment type="similarity">
    <text evidence="1">Belongs to the FGGY kinase family.</text>
</comment>
<evidence type="ECO:0000313" key="6">
    <source>
        <dbReference type="EMBL" id="PWK62391.1"/>
    </source>
</evidence>
<dbReference type="InterPro" id="IPR043129">
    <property type="entry name" value="ATPase_NBD"/>
</dbReference>
<dbReference type="SUPFAM" id="SSF53067">
    <property type="entry name" value="Actin-like ATPase domain"/>
    <property type="match status" value="2"/>
</dbReference>
<dbReference type="InterPro" id="IPR018484">
    <property type="entry name" value="FGGY_N"/>
</dbReference>
<dbReference type="GO" id="GO:0005997">
    <property type="term" value="P:xylulose metabolic process"/>
    <property type="evidence" value="ECO:0007669"/>
    <property type="project" value="TreeGrafter"/>
</dbReference>
<organism evidence="6 7">
    <name type="scientific">Roseicyclus mahoneyensis</name>
    <dbReference type="NCBI Taxonomy" id="164332"/>
    <lineage>
        <taxon>Bacteria</taxon>
        <taxon>Pseudomonadati</taxon>
        <taxon>Pseudomonadota</taxon>
        <taxon>Alphaproteobacteria</taxon>
        <taxon>Rhodobacterales</taxon>
        <taxon>Roseobacteraceae</taxon>
        <taxon>Roseicyclus</taxon>
    </lineage>
</organism>
<evidence type="ECO:0000259" key="4">
    <source>
        <dbReference type="Pfam" id="PF00370"/>
    </source>
</evidence>
<evidence type="ECO:0000313" key="7">
    <source>
        <dbReference type="Proteomes" id="UP000245708"/>
    </source>
</evidence>
<keyword evidence="2" id="KW-0808">Transferase</keyword>
<sequence length="425" mass="44081">MTGLALGIDLGTSGVRSAVIDAGGRVLAMARGSYGQDAQARRDPEAWWQGVTFCLEAQMQALRDAGHDPAAIASIAVDGTSGSLVLTDGALMPVTRALMYDDAGFDAEAARIAACAPAPHIARGPGSALARALRLAAEDTDGRAVHLLHQADVIAARLMGRGGLTDLNNALKTGLDPVTGRWPDWISRLPLRANLLPRALPPGAAMGRIDGTVARRLGLPTCAMIHAGTTDSIAAFLAAADPVPGQAVTSLGTTLAVKLFSDRRIDAPEMGLYAHRLGAGWLLGGASNTGGGVLAQLFSPAQLESLSARIDPSVESPLDYYPLLKPGERFPVNDPILPPRMEPRPGDDAAFLHGLFESMARIEGRAYDLLTDLGAPAPRRILTAGGGAANNVWSAIRARVLGLPVLAAERPEAAIGSARLAQLAG</sequence>
<dbReference type="GO" id="GO:0004856">
    <property type="term" value="F:D-xylulokinase activity"/>
    <property type="evidence" value="ECO:0007669"/>
    <property type="project" value="TreeGrafter"/>
</dbReference>
<dbReference type="Gene3D" id="3.30.420.40">
    <property type="match status" value="2"/>
</dbReference>
<protein>
    <recommendedName>
        <fullName evidence="8">Sugar (Pentulose or hexulose) kinase</fullName>
    </recommendedName>
</protein>
<evidence type="ECO:0000256" key="2">
    <source>
        <dbReference type="ARBA" id="ARBA00022679"/>
    </source>
</evidence>
<dbReference type="PANTHER" id="PTHR10196">
    <property type="entry name" value="SUGAR KINASE"/>
    <property type="match status" value="1"/>
</dbReference>
<dbReference type="EMBL" id="QGGW01000001">
    <property type="protein sequence ID" value="PWK62391.1"/>
    <property type="molecule type" value="Genomic_DNA"/>
</dbReference>
<feature type="domain" description="Carbohydrate kinase FGGY N-terminal" evidence="4">
    <location>
        <begin position="5"/>
        <end position="103"/>
    </location>
</feature>
<dbReference type="GO" id="GO:0019150">
    <property type="term" value="F:D-ribulokinase activity"/>
    <property type="evidence" value="ECO:0007669"/>
    <property type="project" value="TreeGrafter"/>
</dbReference>
<gene>
    <name evidence="6" type="ORF">C7455_101417</name>
</gene>
<proteinExistence type="inferred from homology"/>
<dbReference type="Pfam" id="PF02782">
    <property type="entry name" value="FGGY_C"/>
    <property type="match status" value="1"/>
</dbReference>
<dbReference type="Pfam" id="PF00370">
    <property type="entry name" value="FGGY_N"/>
    <property type="match status" value="1"/>
</dbReference>
<reference evidence="6 7" key="1">
    <citation type="submission" date="2018-05" db="EMBL/GenBank/DDBJ databases">
        <title>Genomic Encyclopedia of Type Strains, Phase IV (KMG-IV): sequencing the most valuable type-strain genomes for metagenomic binning, comparative biology and taxonomic classification.</title>
        <authorList>
            <person name="Goeker M."/>
        </authorList>
    </citation>
    <scope>NUCLEOTIDE SEQUENCE [LARGE SCALE GENOMIC DNA]</scope>
    <source>
        <strain evidence="6 7">DSM 16097</strain>
    </source>
</reference>
<evidence type="ECO:0000259" key="5">
    <source>
        <dbReference type="Pfam" id="PF02782"/>
    </source>
</evidence>
<evidence type="ECO:0000256" key="1">
    <source>
        <dbReference type="ARBA" id="ARBA00009156"/>
    </source>
</evidence>
<dbReference type="RefSeq" id="WP_109664820.1">
    <property type="nucleotide sequence ID" value="NZ_QGGW01000001.1"/>
</dbReference>
<dbReference type="AlphaFoldDB" id="A0A316GPQ6"/>
<comment type="caution">
    <text evidence="6">The sequence shown here is derived from an EMBL/GenBank/DDBJ whole genome shotgun (WGS) entry which is preliminary data.</text>
</comment>